<evidence type="ECO:0000313" key="8">
    <source>
        <dbReference type="EMBL" id="KAK2716169.1"/>
    </source>
</evidence>
<dbReference type="PRINTS" id="PR00248">
    <property type="entry name" value="GPCRMGR"/>
</dbReference>
<keyword evidence="2" id="KW-0812">Transmembrane</keyword>
<proteinExistence type="predicted"/>
<keyword evidence="6" id="KW-0325">Glycoprotein</keyword>
<comment type="subcellular location">
    <subcellularLocation>
        <location evidence="1">Membrane</location>
        <topology evidence="1">Multi-pass membrane protein</topology>
    </subcellularLocation>
</comment>
<evidence type="ECO:0000256" key="3">
    <source>
        <dbReference type="ARBA" id="ARBA00022989"/>
    </source>
</evidence>
<dbReference type="AlphaFoldDB" id="A0AA88HY40"/>
<dbReference type="GO" id="GO:0016020">
    <property type="term" value="C:membrane"/>
    <property type="evidence" value="ECO:0007669"/>
    <property type="project" value="UniProtKB-SubCell"/>
</dbReference>
<dbReference type="SUPFAM" id="SSF53822">
    <property type="entry name" value="Periplasmic binding protein-like I"/>
    <property type="match status" value="1"/>
</dbReference>
<accession>A0AA88HY40</accession>
<dbReference type="InterPro" id="IPR001828">
    <property type="entry name" value="ANF_lig-bd_rcpt"/>
</dbReference>
<keyword evidence="4" id="KW-0472">Membrane</keyword>
<comment type="caution">
    <text evidence="8">The sequence shown here is derived from an EMBL/GenBank/DDBJ whole genome shotgun (WGS) entry which is preliminary data.</text>
</comment>
<dbReference type="InterPro" id="IPR000337">
    <property type="entry name" value="GPCR_3"/>
</dbReference>
<dbReference type="InterPro" id="IPR050726">
    <property type="entry name" value="mGluR"/>
</dbReference>
<gene>
    <name evidence="8" type="ORF">QYM36_010670</name>
</gene>
<protein>
    <recommendedName>
        <fullName evidence="7">Receptor ligand binding region domain-containing protein</fullName>
    </recommendedName>
</protein>
<dbReference type="PANTHER" id="PTHR24060">
    <property type="entry name" value="METABOTROPIC GLUTAMATE RECEPTOR"/>
    <property type="match status" value="1"/>
</dbReference>
<sequence>MAQHQHKDGKWTVIVFYTPTSTCLAEVKGPGNTQASNVNASEIARVVDASIKNSLSGFENAVKTLDVKIKEAVKDSFASFKDEIKAEIDTQFKAIEDRIHTLEQSSGMAKDNNTLEDLVITEVATLKKTLEEQFENRVKAMIAEDYSCDASVTVTGECHGIIDISGTPLRLVNSSISSVSICDSTSEVGSPKYTETESYVSARSDTRNYELISDTIFFKSCDSGSSKANDNNTVIEGLMYGGVVGALSPQATNTATGSQNAEAASTQREGLNRSGQLYYKYEHTLKKGVKISRTTAIIEGDLTIGALFALHDPPAQSNGYGRKCGSIREQYGIQRTEATFKAIDAINNDPKLLPNVTLGVEIRDTCWYTSFALGQSLQFIKDEIPLAHHDLIQIGYSATSRTLSDKRQYGYFLRVVPSDDYQAQVMLDIVKYFNWTYISIVNTDVNYGQKGIDVFRELAEGNKICIAEEENIAFHADNEAYDEVIRKLLEEPNARVIVCFCQGSTVRGLLKAQRRLKVKQNFFFLG</sequence>
<feature type="domain" description="Receptor ligand binding region" evidence="7">
    <location>
        <begin position="337"/>
        <end position="382"/>
    </location>
</feature>
<name>A0AA88HY40_ARTSF</name>
<evidence type="ECO:0000256" key="2">
    <source>
        <dbReference type="ARBA" id="ARBA00022692"/>
    </source>
</evidence>
<dbReference type="Proteomes" id="UP001187531">
    <property type="component" value="Unassembled WGS sequence"/>
</dbReference>
<keyword evidence="3" id="KW-1133">Transmembrane helix</keyword>
<evidence type="ECO:0000256" key="5">
    <source>
        <dbReference type="ARBA" id="ARBA00023170"/>
    </source>
</evidence>
<dbReference type="Pfam" id="PF01094">
    <property type="entry name" value="ANF_receptor"/>
    <property type="match status" value="2"/>
</dbReference>
<evidence type="ECO:0000256" key="4">
    <source>
        <dbReference type="ARBA" id="ARBA00023136"/>
    </source>
</evidence>
<dbReference type="EMBL" id="JAVRJZ010000012">
    <property type="protein sequence ID" value="KAK2716169.1"/>
    <property type="molecule type" value="Genomic_DNA"/>
</dbReference>
<evidence type="ECO:0000313" key="9">
    <source>
        <dbReference type="Proteomes" id="UP001187531"/>
    </source>
</evidence>
<dbReference type="FunFam" id="3.40.50.2300:FF:000145">
    <property type="entry name" value="Glutamate receptor, metabotropic"/>
    <property type="match status" value="1"/>
</dbReference>
<keyword evidence="5" id="KW-0675">Receptor</keyword>
<dbReference type="InterPro" id="IPR028082">
    <property type="entry name" value="Peripla_BP_I"/>
</dbReference>
<dbReference type="GO" id="GO:0004930">
    <property type="term" value="F:G protein-coupled receptor activity"/>
    <property type="evidence" value="ECO:0007669"/>
    <property type="project" value="InterPro"/>
</dbReference>
<organism evidence="8 9">
    <name type="scientific">Artemia franciscana</name>
    <name type="common">Brine shrimp</name>
    <name type="synonym">Artemia sanfranciscana</name>
    <dbReference type="NCBI Taxonomy" id="6661"/>
    <lineage>
        <taxon>Eukaryota</taxon>
        <taxon>Metazoa</taxon>
        <taxon>Ecdysozoa</taxon>
        <taxon>Arthropoda</taxon>
        <taxon>Crustacea</taxon>
        <taxon>Branchiopoda</taxon>
        <taxon>Anostraca</taxon>
        <taxon>Artemiidae</taxon>
        <taxon>Artemia</taxon>
    </lineage>
</organism>
<evidence type="ECO:0000259" key="7">
    <source>
        <dbReference type="Pfam" id="PF01094"/>
    </source>
</evidence>
<keyword evidence="9" id="KW-1185">Reference proteome</keyword>
<dbReference type="Gene3D" id="3.40.50.2300">
    <property type="match status" value="2"/>
</dbReference>
<feature type="non-terminal residue" evidence="8">
    <location>
        <position position="526"/>
    </location>
</feature>
<evidence type="ECO:0000256" key="1">
    <source>
        <dbReference type="ARBA" id="ARBA00004141"/>
    </source>
</evidence>
<evidence type="ECO:0000256" key="6">
    <source>
        <dbReference type="ARBA" id="ARBA00023180"/>
    </source>
</evidence>
<feature type="domain" description="Receptor ligand binding region" evidence="7">
    <location>
        <begin position="389"/>
        <end position="523"/>
    </location>
</feature>
<reference evidence="8" key="1">
    <citation type="submission" date="2023-07" db="EMBL/GenBank/DDBJ databases">
        <title>Chromosome-level genome assembly of Artemia franciscana.</title>
        <authorList>
            <person name="Jo E."/>
        </authorList>
    </citation>
    <scope>NUCLEOTIDE SEQUENCE</scope>
    <source>
        <tissue evidence="8">Whole body</tissue>
    </source>
</reference>